<evidence type="ECO:0000256" key="6">
    <source>
        <dbReference type="ARBA" id="ARBA00023136"/>
    </source>
</evidence>
<feature type="transmembrane region" description="Helical" evidence="8">
    <location>
        <begin position="104"/>
        <end position="122"/>
    </location>
</feature>
<evidence type="ECO:0000313" key="9">
    <source>
        <dbReference type="EMBL" id="MFD1146945.1"/>
    </source>
</evidence>
<gene>
    <name evidence="9" type="ORF">ACFQ3T_07400</name>
</gene>
<dbReference type="Pfam" id="PF00893">
    <property type="entry name" value="Multi_Drug_Res"/>
    <property type="match status" value="1"/>
</dbReference>
<dbReference type="Proteomes" id="UP001597168">
    <property type="component" value="Unassembled WGS sequence"/>
</dbReference>
<feature type="transmembrane region" description="Helical" evidence="8">
    <location>
        <begin position="51"/>
        <end position="70"/>
    </location>
</feature>
<dbReference type="EMBL" id="JBHTLK010000023">
    <property type="protein sequence ID" value="MFD1146945.1"/>
    <property type="molecule type" value="Genomic_DNA"/>
</dbReference>
<keyword evidence="2" id="KW-0813">Transport</keyword>
<dbReference type="PANTHER" id="PTHR30561">
    <property type="entry name" value="SMR FAMILY PROTON-DEPENDENT DRUG EFFLUX TRANSPORTER SUGE"/>
    <property type="match status" value="1"/>
</dbReference>
<dbReference type="PANTHER" id="PTHR30561:SF0">
    <property type="entry name" value="GUANIDINIUM EXPORTER"/>
    <property type="match status" value="1"/>
</dbReference>
<accession>A0ABW3QQT4</accession>
<keyword evidence="10" id="KW-1185">Reference proteome</keyword>
<dbReference type="InterPro" id="IPR045324">
    <property type="entry name" value="Small_multidrug_res"/>
</dbReference>
<evidence type="ECO:0000256" key="3">
    <source>
        <dbReference type="ARBA" id="ARBA00022475"/>
    </source>
</evidence>
<dbReference type="InterPro" id="IPR037185">
    <property type="entry name" value="EmrE-like"/>
</dbReference>
<keyword evidence="5 8" id="KW-1133">Transmembrane helix</keyword>
<dbReference type="SUPFAM" id="SSF103481">
    <property type="entry name" value="Multidrug resistance efflux transporter EmrE"/>
    <property type="match status" value="1"/>
</dbReference>
<keyword evidence="3" id="KW-1003">Cell membrane</keyword>
<evidence type="ECO:0000256" key="5">
    <source>
        <dbReference type="ARBA" id="ARBA00022989"/>
    </source>
</evidence>
<feature type="transmembrane region" description="Helical" evidence="8">
    <location>
        <begin position="77"/>
        <end position="98"/>
    </location>
</feature>
<comment type="subcellular location">
    <subcellularLocation>
        <location evidence="1 7">Cell membrane</location>
        <topology evidence="1 7">Multi-pass membrane protein</topology>
    </subcellularLocation>
</comment>
<keyword evidence="4 7" id="KW-0812">Transmembrane</keyword>
<evidence type="ECO:0000313" key="10">
    <source>
        <dbReference type="Proteomes" id="UP001597168"/>
    </source>
</evidence>
<dbReference type="RefSeq" id="WP_380721569.1">
    <property type="nucleotide sequence ID" value="NZ_JBHTLK010000023.1"/>
</dbReference>
<proteinExistence type="inferred from homology"/>
<protein>
    <submittedName>
        <fullName evidence="9">DMT family transporter</fullName>
    </submittedName>
</protein>
<dbReference type="InterPro" id="IPR000390">
    <property type="entry name" value="Small_drug/metabolite_transptr"/>
</dbReference>
<sequence length="133" mass="13927">MTTSTQPGTTRHEDTTAASRRAWIILLIAGLVEIGYAVSVGGSKGFTDLNWSIAAAVFFFLTVFTLSLALKNIDVGIGYAVWTGIGSSGAAVVSAFLLDQALTPVRVFWLAVIIGGVVWLKLASSPKHSSGQA</sequence>
<evidence type="ECO:0000256" key="2">
    <source>
        <dbReference type="ARBA" id="ARBA00022448"/>
    </source>
</evidence>
<reference evidence="10" key="1">
    <citation type="journal article" date="2019" name="Int. J. Syst. Evol. Microbiol.">
        <title>The Global Catalogue of Microorganisms (GCM) 10K type strain sequencing project: providing services to taxonomists for standard genome sequencing and annotation.</title>
        <authorList>
            <consortium name="The Broad Institute Genomics Platform"/>
            <consortium name="The Broad Institute Genome Sequencing Center for Infectious Disease"/>
            <person name="Wu L."/>
            <person name="Ma J."/>
        </authorList>
    </citation>
    <scope>NUCLEOTIDE SEQUENCE [LARGE SCALE GENOMIC DNA]</scope>
    <source>
        <strain evidence="10">CCUG 60214</strain>
    </source>
</reference>
<comment type="caution">
    <text evidence="9">The sequence shown here is derived from an EMBL/GenBank/DDBJ whole genome shotgun (WGS) entry which is preliminary data.</text>
</comment>
<evidence type="ECO:0000256" key="1">
    <source>
        <dbReference type="ARBA" id="ARBA00004651"/>
    </source>
</evidence>
<dbReference type="Gene3D" id="1.10.3730.20">
    <property type="match status" value="1"/>
</dbReference>
<feature type="transmembrane region" description="Helical" evidence="8">
    <location>
        <begin position="21"/>
        <end position="39"/>
    </location>
</feature>
<keyword evidence="6 8" id="KW-0472">Membrane</keyword>
<evidence type="ECO:0000256" key="8">
    <source>
        <dbReference type="SAM" id="Phobius"/>
    </source>
</evidence>
<organism evidence="9 10">
    <name type="scientific">Saccharothrix hoggarensis</name>
    <dbReference type="NCBI Taxonomy" id="913853"/>
    <lineage>
        <taxon>Bacteria</taxon>
        <taxon>Bacillati</taxon>
        <taxon>Actinomycetota</taxon>
        <taxon>Actinomycetes</taxon>
        <taxon>Pseudonocardiales</taxon>
        <taxon>Pseudonocardiaceae</taxon>
        <taxon>Saccharothrix</taxon>
    </lineage>
</organism>
<name>A0ABW3QQT4_9PSEU</name>
<evidence type="ECO:0000256" key="7">
    <source>
        <dbReference type="RuleBase" id="RU003942"/>
    </source>
</evidence>
<evidence type="ECO:0000256" key="4">
    <source>
        <dbReference type="ARBA" id="ARBA00022692"/>
    </source>
</evidence>
<comment type="similarity">
    <text evidence="7">Belongs to the drug/metabolite transporter (DMT) superfamily. Small multidrug resistance (SMR) (TC 2.A.7.1) family.</text>
</comment>